<reference evidence="2 3" key="1">
    <citation type="journal article" date="2017" name="Int. J. Syst. Evol. Microbiol.">
        <title>Arachidicoccus ginsenosidivorans sp. nov., with ginsenoside-converting activity isolated from ginseng cultivating soil.</title>
        <authorList>
            <person name="Siddiqi M.Z."/>
            <person name="Aslam Z."/>
            <person name="Im W.T."/>
        </authorList>
    </citation>
    <scope>NUCLEOTIDE SEQUENCE [LARGE SCALE GENOMIC DNA]</scope>
    <source>
        <strain evidence="2 3">Gsoil 809</strain>
    </source>
</reference>
<evidence type="ECO:0000313" key="2">
    <source>
        <dbReference type="EMBL" id="QEC72079.1"/>
    </source>
</evidence>
<feature type="region of interest" description="Disordered" evidence="1">
    <location>
        <begin position="77"/>
        <end position="99"/>
    </location>
</feature>
<dbReference type="Proteomes" id="UP000321291">
    <property type="component" value="Chromosome"/>
</dbReference>
<dbReference type="KEGG" id="agi:FSB73_10755"/>
<proteinExistence type="predicted"/>
<evidence type="ECO:0000313" key="3">
    <source>
        <dbReference type="Proteomes" id="UP000321291"/>
    </source>
</evidence>
<evidence type="ECO:0000256" key="1">
    <source>
        <dbReference type="SAM" id="MobiDB-lite"/>
    </source>
</evidence>
<dbReference type="RefSeq" id="WP_146781744.1">
    <property type="nucleotide sequence ID" value="NZ_CP042434.1"/>
</dbReference>
<organism evidence="2 3">
    <name type="scientific">Arachidicoccus ginsenosidivorans</name>
    <dbReference type="NCBI Taxonomy" id="496057"/>
    <lineage>
        <taxon>Bacteria</taxon>
        <taxon>Pseudomonadati</taxon>
        <taxon>Bacteroidota</taxon>
        <taxon>Chitinophagia</taxon>
        <taxon>Chitinophagales</taxon>
        <taxon>Chitinophagaceae</taxon>
        <taxon>Arachidicoccus</taxon>
    </lineage>
</organism>
<dbReference type="EMBL" id="CP042434">
    <property type="protein sequence ID" value="QEC72079.1"/>
    <property type="molecule type" value="Genomic_DNA"/>
</dbReference>
<protein>
    <submittedName>
        <fullName evidence="2">Uncharacterized protein</fullName>
    </submittedName>
</protein>
<keyword evidence="3" id="KW-1185">Reference proteome</keyword>
<name>A0A5B8VL64_9BACT</name>
<dbReference type="OrthoDB" id="6181406at2"/>
<accession>A0A5B8VL64</accession>
<gene>
    <name evidence="2" type="ORF">FSB73_10755</name>
</gene>
<dbReference type="AlphaFoldDB" id="A0A5B8VL64"/>
<sequence>MRNGDRLRWVPVSNKTGDPDYENLKAFFEAFTEAILAFSEPTNNSNNNNIINQKAIQDKMATMNLPGTPDQPLSDLKGQTGAFASKNNADKTTELSSEQKASIDYTNKANLREDIQAVKKGNSKISKVAIPFGLALAIFMFAKNYFGDKIKEHKRREIANIFQGSRDYNKELNVKTREFILKYQKEKGPFFFLTNDTTAVLHYLPKIVPPDNYDGPLSYVFESDSLKKLLNSPDSMQWYMAVQSANGEVYPLTKTLLNTNDSTDTYVYFSEVVPEIKQPNPDYYDKQQTPDVPDSLPTQLTFVVPLYSKNTIEKDLEHGMLGYKMFLSLLTHHPKTTKFYMAARYGEGKMDAALFEKVANTIKSDLHKQGAPAGILKYSNVN</sequence>